<organism evidence="1 2">
    <name type="scientific">Ceutorhynchus assimilis</name>
    <name type="common">cabbage seed weevil</name>
    <dbReference type="NCBI Taxonomy" id="467358"/>
    <lineage>
        <taxon>Eukaryota</taxon>
        <taxon>Metazoa</taxon>
        <taxon>Ecdysozoa</taxon>
        <taxon>Arthropoda</taxon>
        <taxon>Hexapoda</taxon>
        <taxon>Insecta</taxon>
        <taxon>Pterygota</taxon>
        <taxon>Neoptera</taxon>
        <taxon>Endopterygota</taxon>
        <taxon>Coleoptera</taxon>
        <taxon>Polyphaga</taxon>
        <taxon>Cucujiformia</taxon>
        <taxon>Curculionidae</taxon>
        <taxon>Ceutorhynchinae</taxon>
        <taxon>Ceutorhynchus</taxon>
    </lineage>
</organism>
<sequence>MNEVISDLGSDQMGFKIEFDLEHILTGDRTVKYNYKKCNLEKINTDLIKYINQQAQSIITTNQITDFSNKVSEIITQNTPLIKNQNFSYPLPPFIVRLIKEKRRMLREYYARPDPEIKTLPNLEINEEQDKNFYTKIRKLTRYKVSLVVPDLEENDITYSTDQEKVKKFHDYYEQHFNQTDHPDFEKDNKVFINRWYGEFFNEQLEMNQPKEELDPNEYYKIIHSEKDSALESDNIP</sequence>
<name>A0A9N9QPX5_9CUCU</name>
<dbReference type="OrthoDB" id="6764737at2759"/>
<evidence type="ECO:0000313" key="2">
    <source>
        <dbReference type="Proteomes" id="UP001152799"/>
    </source>
</evidence>
<dbReference type="EMBL" id="OU892280">
    <property type="protein sequence ID" value="CAG9767313.1"/>
    <property type="molecule type" value="Genomic_DNA"/>
</dbReference>
<dbReference type="Proteomes" id="UP001152799">
    <property type="component" value="Chromosome 4"/>
</dbReference>
<dbReference type="AlphaFoldDB" id="A0A9N9QPX5"/>
<keyword evidence="2" id="KW-1185">Reference proteome</keyword>
<accession>A0A9N9QPX5</accession>
<reference evidence="1" key="1">
    <citation type="submission" date="2022-01" db="EMBL/GenBank/DDBJ databases">
        <authorList>
            <person name="King R."/>
        </authorList>
    </citation>
    <scope>NUCLEOTIDE SEQUENCE</scope>
</reference>
<gene>
    <name evidence="1" type="ORF">CEUTPL_LOCUS7878</name>
</gene>
<evidence type="ECO:0000313" key="1">
    <source>
        <dbReference type="EMBL" id="CAG9767313.1"/>
    </source>
</evidence>
<protein>
    <submittedName>
        <fullName evidence="1">Uncharacterized protein</fullName>
    </submittedName>
</protein>
<proteinExistence type="predicted"/>